<keyword evidence="9" id="KW-1185">Reference proteome</keyword>
<evidence type="ECO:0000259" key="7">
    <source>
        <dbReference type="SMART" id="SM01033"/>
    </source>
</evidence>
<feature type="compositionally biased region" description="Basic residues" evidence="6">
    <location>
        <begin position="475"/>
        <end position="491"/>
    </location>
</feature>
<feature type="compositionally biased region" description="Basic and acidic residues" evidence="6">
    <location>
        <begin position="498"/>
        <end position="508"/>
    </location>
</feature>
<dbReference type="PANTHER" id="PTHR14085">
    <property type="entry name" value="WD-REPEAT PROTEIN BING4"/>
    <property type="match status" value="1"/>
</dbReference>
<dbReference type="InterPro" id="IPR040315">
    <property type="entry name" value="WDR46/Utp7"/>
</dbReference>
<keyword evidence="3" id="KW-0677">Repeat</keyword>
<evidence type="ECO:0000256" key="6">
    <source>
        <dbReference type="SAM" id="MobiDB-lite"/>
    </source>
</evidence>
<dbReference type="PROSITE" id="PS00678">
    <property type="entry name" value="WD_REPEATS_1"/>
    <property type="match status" value="1"/>
</dbReference>
<dbReference type="PANTHER" id="PTHR14085:SF3">
    <property type="entry name" value="WD REPEAT-CONTAINING PROTEIN 46"/>
    <property type="match status" value="1"/>
</dbReference>
<evidence type="ECO:0000256" key="4">
    <source>
        <dbReference type="ARBA" id="ARBA00023242"/>
    </source>
</evidence>
<feature type="compositionally biased region" description="Basic and acidic residues" evidence="6">
    <location>
        <begin position="463"/>
        <end position="474"/>
    </location>
</feature>
<gene>
    <name evidence="8" type="ORF">WJX75_008601</name>
</gene>
<feature type="domain" description="BING4 C-terminal" evidence="7">
    <location>
        <begin position="356"/>
        <end position="435"/>
    </location>
</feature>
<dbReference type="Gene3D" id="2.130.10.10">
    <property type="entry name" value="YVTN repeat-like/Quinoprotein amine dehydrogenase"/>
    <property type="match status" value="1"/>
</dbReference>
<dbReference type="SUPFAM" id="SSF50978">
    <property type="entry name" value="WD40 repeat-like"/>
    <property type="match status" value="1"/>
</dbReference>
<evidence type="ECO:0000313" key="8">
    <source>
        <dbReference type="EMBL" id="KAK9916905.1"/>
    </source>
</evidence>
<evidence type="ECO:0000313" key="9">
    <source>
        <dbReference type="Proteomes" id="UP001491310"/>
    </source>
</evidence>
<sequence length="542" mass="60908">MAEVEDIERAENVSKKRRRGESETAQRMAKFKRGAAVATRAIADKKLKGQLRHSEKLAAEAAYKAAKAEQWLLPEEGGTLEAEGLERTWRFSQEEIVKEAETGAAQKVFDLDLPELGPYNLGFTRSGRHMLLGGRKGHLAIMEWQQRHLVCEVQVRETVRDATFLHNEQFFAAAQKKYVYIYDKRGLEVHCLKEHTGVRRLNFLPYHFLLASIGEGGVLRYQDMSTGQIIAQHRTKMGTCDTMRQNPWNGVMQLGHSNGIVSMWTPNVTTAVVKMLCHRGPVRAVATDAQGQHMVTAGADGQVKVWDVRKLQPMHSYFSRAPAESLDISQRGLLAVGYGRNVQVWKDALAQKQESPYMCHTLASGVLRNFHFCPYEDVLAVGHSGGVSTMLVPGAGEPHYDSRVADPFQGRKARREQEVAHLMDKLQPDMIVLDPSTIAQVRKEPKDVAEERKAEAAAANAARRKEQEDKNESKKRMKGKNKPSRRQKKKQNNIIEAGKPELRQRMREQGVLSGGGAEKKQPAAIPEDVPRALHRFYKKGVQ</sequence>
<dbReference type="Pfam" id="PF08149">
    <property type="entry name" value="BING4CT"/>
    <property type="match status" value="1"/>
</dbReference>
<reference evidence="8 9" key="1">
    <citation type="journal article" date="2024" name="Nat. Commun.">
        <title>Phylogenomics reveals the evolutionary origins of lichenization in chlorophyte algae.</title>
        <authorList>
            <person name="Puginier C."/>
            <person name="Libourel C."/>
            <person name="Otte J."/>
            <person name="Skaloud P."/>
            <person name="Haon M."/>
            <person name="Grisel S."/>
            <person name="Petersen M."/>
            <person name="Berrin J.G."/>
            <person name="Delaux P.M."/>
            <person name="Dal Grande F."/>
            <person name="Keller J."/>
        </authorList>
    </citation>
    <scope>NUCLEOTIDE SEQUENCE [LARGE SCALE GENOMIC DNA]</scope>
    <source>
        <strain evidence="8 9">SAG 216-7</strain>
    </source>
</reference>
<proteinExistence type="predicted"/>
<protein>
    <recommendedName>
        <fullName evidence="7">BING4 C-terminal domain-containing protein</fullName>
    </recommendedName>
</protein>
<comment type="subcellular location">
    <subcellularLocation>
        <location evidence="1">Nucleus</location>
        <location evidence="1">Nucleolus</location>
    </subcellularLocation>
</comment>
<comment type="caution">
    <text evidence="8">The sequence shown here is derived from an EMBL/GenBank/DDBJ whole genome shotgun (WGS) entry which is preliminary data.</text>
</comment>
<feature type="region of interest" description="Disordered" evidence="6">
    <location>
        <begin position="457"/>
        <end position="542"/>
    </location>
</feature>
<dbReference type="EMBL" id="JALJOT010000003">
    <property type="protein sequence ID" value="KAK9916905.1"/>
    <property type="molecule type" value="Genomic_DNA"/>
</dbReference>
<dbReference type="SMART" id="SM01033">
    <property type="entry name" value="BING4CT"/>
    <property type="match status" value="1"/>
</dbReference>
<evidence type="ECO:0000256" key="1">
    <source>
        <dbReference type="ARBA" id="ARBA00004604"/>
    </source>
</evidence>
<organism evidence="8 9">
    <name type="scientific">Coccomyxa subellipsoidea</name>
    <dbReference type="NCBI Taxonomy" id="248742"/>
    <lineage>
        <taxon>Eukaryota</taxon>
        <taxon>Viridiplantae</taxon>
        <taxon>Chlorophyta</taxon>
        <taxon>core chlorophytes</taxon>
        <taxon>Trebouxiophyceae</taxon>
        <taxon>Trebouxiophyceae incertae sedis</taxon>
        <taxon>Coccomyxaceae</taxon>
        <taxon>Coccomyxa</taxon>
    </lineage>
</organism>
<dbReference type="InterPro" id="IPR001680">
    <property type="entry name" value="WD40_rpt"/>
</dbReference>
<evidence type="ECO:0000256" key="2">
    <source>
        <dbReference type="ARBA" id="ARBA00022574"/>
    </source>
</evidence>
<evidence type="ECO:0000256" key="3">
    <source>
        <dbReference type="ARBA" id="ARBA00022737"/>
    </source>
</evidence>
<keyword evidence="2 5" id="KW-0853">WD repeat</keyword>
<dbReference type="InterPro" id="IPR036322">
    <property type="entry name" value="WD40_repeat_dom_sf"/>
</dbReference>
<dbReference type="Pfam" id="PF00400">
    <property type="entry name" value="WD40"/>
    <property type="match status" value="1"/>
</dbReference>
<feature type="compositionally biased region" description="Basic residues" evidence="6">
    <location>
        <begin position="532"/>
        <end position="542"/>
    </location>
</feature>
<dbReference type="InterPro" id="IPR015943">
    <property type="entry name" value="WD40/YVTN_repeat-like_dom_sf"/>
</dbReference>
<dbReference type="SMART" id="SM00320">
    <property type="entry name" value="WD40"/>
    <property type="match status" value="4"/>
</dbReference>
<evidence type="ECO:0000256" key="5">
    <source>
        <dbReference type="PROSITE-ProRule" id="PRU00221"/>
    </source>
</evidence>
<accession>A0ABR2YYX8</accession>
<dbReference type="Proteomes" id="UP001491310">
    <property type="component" value="Unassembled WGS sequence"/>
</dbReference>
<name>A0ABR2YYX8_9CHLO</name>
<feature type="region of interest" description="Disordered" evidence="6">
    <location>
        <begin position="1"/>
        <end position="30"/>
    </location>
</feature>
<dbReference type="PROSITE" id="PS50294">
    <property type="entry name" value="WD_REPEATS_REGION"/>
    <property type="match status" value="1"/>
</dbReference>
<dbReference type="InterPro" id="IPR019775">
    <property type="entry name" value="WD40_repeat_CS"/>
</dbReference>
<feature type="compositionally biased region" description="Basic and acidic residues" evidence="6">
    <location>
        <begin position="7"/>
        <end position="24"/>
    </location>
</feature>
<dbReference type="PROSITE" id="PS50082">
    <property type="entry name" value="WD_REPEATS_2"/>
    <property type="match status" value="1"/>
</dbReference>
<keyword evidence="4" id="KW-0539">Nucleus</keyword>
<feature type="repeat" description="WD" evidence="5">
    <location>
        <begin position="275"/>
        <end position="316"/>
    </location>
</feature>
<dbReference type="InterPro" id="IPR012952">
    <property type="entry name" value="BING4_C_dom"/>
</dbReference>